<evidence type="ECO:0000313" key="1">
    <source>
        <dbReference type="EMBL" id="KNC70777.1"/>
    </source>
</evidence>
<organism evidence="1 2">
    <name type="scientific">Sphaeroforma arctica JP610</name>
    <dbReference type="NCBI Taxonomy" id="667725"/>
    <lineage>
        <taxon>Eukaryota</taxon>
        <taxon>Ichthyosporea</taxon>
        <taxon>Ichthyophonida</taxon>
        <taxon>Sphaeroforma</taxon>
    </lineage>
</organism>
<keyword evidence="2" id="KW-1185">Reference proteome</keyword>
<dbReference type="AlphaFoldDB" id="A0A0L0F262"/>
<dbReference type="RefSeq" id="XP_014144679.1">
    <property type="nucleotide sequence ID" value="XM_014289204.1"/>
</dbReference>
<reference evidence="1 2" key="1">
    <citation type="submission" date="2011-02" db="EMBL/GenBank/DDBJ databases">
        <title>The Genome Sequence of Sphaeroforma arctica JP610.</title>
        <authorList>
            <consortium name="The Broad Institute Genome Sequencing Platform"/>
            <person name="Russ C."/>
            <person name="Cuomo C."/>
            <person name="Young S.K."/>
            <person name="Zeng Q."/>
            <person name="Gargeya S."/>
            <person name="Alvarado L."/>
            <person name="Berlin A."/>
            <person name="Chapman S.B."/>
            <person name="Chen Z."/>
            <person name="Freedman E."/>
            <person name="Gellesch M."/>
            <person name="Goldberg J."/>
            <person name="Griggs A."/>
            <person name="Gujja S."/>
            <person name="Heilman E."/>
            <person name="Heiman D."/>
            <person name="Howarth C."/>
            <person name="Mehta T."/>
            <person name="Neiman D."/>
            <person name="Pearson M."/>
            <person name="Roberts A."/>
            <person name="Saif S."/>
            <person name="Shea T."/>
            <person name="Shenoy N."/>
            <person name="Sisk P."/>
            <person name="Stolte C."/>
            <person name="Sykes S."/>
            <person name="White J."/>
            <person name="Yandava C."/>
            <person name="Burger G."/>
            <person name="Gray M.W."/>
            <person name="Holland P.W.H."/>
            <person name="King N."/>
            <person name="Lang F.B.F."/>
            <person name="Roger A.J."/>
            <person name="Ruiz-Trillo I."/>
            <person name="Haas B."/>
            <person name="Nusbaum C."/>
            <person name="Birren B."/>
        </authorList>
    </citation>
    <scope>NUCLEOTIDE SEQUENCE [LARGE SCALE GENOMIC DNA]</scope>
    <source>
        <strain evidence="1 2">JP610</strain>
    </source>
</reference>
<accession>A0A0L0F262</accession>
<name>A0A0L0F262_9EUKA</name>
<sequence>DAEQIWWRGATMHLDKPDLLVARANMSTHILANTLDDVFSVQGARQNEEG</sequence>
<evidence type="ECO:0000313" key="2">
    <source>
        <dbReference type="Proteomes" id="UP000054560"/>
    </source>
</evidence>
<dbReference type="Proteomes" id="UP000054560">
    <property type="component" value="Unassembled WGS sequence"/>
</dbReference>
<gene>
    <name evidence="1" type="ORF">SARC_16692</name>
</gene>
<proteinExistence type="predicted"/>
<dbReference type="EMBL" id="KQ250255">
    <property type="protein sequence ID" value="KNC70777.1"/>
    <property type="molecule type" value="Genomic_DNA"/>
</dbReference>
<dbReference type="GeneID" id="25917196"/>
<protein>
    <submittedName>
        <fullName evidence="1">Uncharacterized protein</fullName>
    </submittedName>
</protein>
<feature type="non-terminal residue" evidence="1">
    <location>
        <position position="1"/>
    </location>
</feature>